<dbReference type="AlphaFoldDB" id="A0A0L8HG64"/>
<dbReference type="EMBL" id="KQ418202">
    <property type="protein sequence ID" value="KOF88243.1"/>
    <property type="molecule type" value="Genomic_DNA"/>
</dbReference>
<gene>
    <name evidence="1" type="ORF">OCBIM_22015171mg</name>
</gene>
<sequence length="79" mass="9020">MLTNPRPLEVCRRYQSAHQKQQTRNSIAFSVTNFIKNPRQKIGLNASCAWNGHIKNVLGLKLMTLHSFVKLMSPNQLPC</sequence>
<accession>A0A0L8HG64</accession>
<evidence type="ECO:0000313" key="1">
    <source>
        <dbReference type="EMBL" id="KOF88243.1"/>
    </source>
</evidence>
<protein>
    <submittedName>
        <fullName evidence="1">Uncharacterized protein</fullName>
    </submittedName>
</protein>
<organism evidence="1">
    <name type="scientific">Octopus bimaculoides</name>
    <name type="common">California two-spotted octopus</name>
    <dbReference type="NCBI Taxonomy" id="37653"/>
    <lineage>
        <taxon>Eukaryota</taxon>
        <taxon>Metazoa</taxon>
        <taxon>Spiralia</taxon>
        <taxon>Lophotrochozoa</taxon>
        <taxon>Mollusca</taxon>
        <taxon>Cephalopoda</taxon>
        <taxon>Coleoidea</taxon>
        <taxon>Octopodiformes</taxon>
        <taxon>Octopoda</taxon>
        <taxon>Incirrata</taxon>
        <taxon>Octopodidae</taxon>
        <taxon>Octopus</taxon>
    </lineage>
</organism>
<name>A0A0L8HG64_OCTBM</name>
<reference evidence="1" key="1">
    <citation type="submission" date="2015-07" db="EMBL/GenBank/DDBJ databases">
        <title>MeaNS - Measles Nucleotide Surveillance Program.</title>
        <authorList>
            <person name="Tran T."/>
            <person name="Druce J."/>
        </authorList>
    </citation>
    <scope>NUCLEOTIDE SEQUENCE</scope>
    <source>
        <strain evidence="1">UCB-OBI-ISO-001</strain>
        <tissue evidence="1">Gonad</tissue>
    </source>
</reference>
<proteinExistence type="predicted"/>